<reference evidence="1 2" key="1">
    <citation type="submission" date="2019-05" db="EMBL/GenBank/DDBJ databases">
        <title>Another draft genome of Portunus trituberculatus and its Hox gene families provides insights of decapod evolution.</title>
        <authorList>
            <person name="Jeong J.-H."/>
            <person name="Song I."/>
            <person name="Kim S."/>
            <person name="Choi T."/>
            <person name="Kim D."/>
            <person name="Ryu S."/>
            <person name="Kim W."/>
        </authorList>
    </citation>
    <scope>NUCLEOTIDE SEQUENCE [LARGE SCALE GENOMIC DNA]</scope>
    <source>
        <tissue evidence="1">Muscle</tissue>
    </source>
</reference>
<evidence type="ECO:0000313" key="1">
    <source>
        <dbReference type="EMBL" id="MPC92695.1"/>
    </source>
</evidence>
<protein>
    <submittedName>
        <fullName evidence="1">Uncharacterized protein</fullName>
    </submittedName>
</protein>
<organism evidence="1 2">
    <name type="scientific">Portunus trituberculatus</name>
    <name type="common">Swimming crab</name>
    <name type="synonym">Neptunus trituberculatus</name>
    <dbReference type="NCBI Taxonomy" id="210409"/>
    <lineage>
        <taxon>Eukaryota</taxon>
        <taxon>Metazoa</taxon>
        <taxon>Ecdysozoa</taxon>
        <taxon>Arthropoda</taxon>
        <taxon>Crustacea</taxon>
        <taxon>Multicrustacea</taxon>
        <taxon>Malacostraca</taxon>
        <taxon>Eumalacostraca</taxon>
        <taxon>Eucarida</taxon>
        <taxon>Decapoda</taxon>
        <taxon>Pleocyemata</taxon>
        <taxon>Brachyura</taxon>
        <taxon>Eubrachyura</taxon>
        <taxon>Portunoidea</taxon>
        <taxon>Portunidae</taxon>
        <taxon>Portuninae</taxon>
        <taxon>Portunus</taxon>
    </lineage>
</organism>
<proteinExistence type="predicted"/>
<gene>
    <name evidence="1" type="ORF">E2C01_087799</name>
</gene>
<evidence type="ECO:0000313" key="2">
    <source>
        <dbReference type="Proteomes" id="UP000324222"/>
    </source>
</evidence>
<dbReference type="EMBL" id="VSRR010092179">
    <property type="protein sequence ID" value="MPC92695.1"/>
    <property type="molecule type" value="Genomic_DNA"/>
</dbReference>
<accession>A0A5B7JDH0</accession>
<comment type="caution">
    <text evidence="1">The sequence shown here is derived from an EMBL/GenBank/DDBJ whole genome shotgun (WGS) entry which is preliminary data.</text>
</comment>
<dbReference type="Proteomes" id="UP000324222">
    <property type="component" value="Unassembled WGS sequence"/>
</dbReference>
<sequence length="111" mass="12318">MQATATIAHLRLGNTTLSAHLHRPFLSLDPFSPWCMTIPETILPLPMLPLPPHCTTLTEFRLSALAITILRHPPLPAICYPLPILCLLEKDHPATTPVIPTQDYPMAHKDS</sequence>
<dbReference type="AlphaFoldDB" id="A0A5B7JDH0"/>
<name>A0A5B7JDH0_PORTR</name>
<keyword evidence="2" id="KW-1185">Reference proteome</keyword>